<gene>
    <name evidence="3" type="ORF">MAR_027076</name>
</gene>
<feature type="region of interest" description="Disordered" evidence="1">
    <location>
        <begin position="454"/>
        <end position="592"/>
    </location>
</feature>
<evidence type="ECO:0000313" key="4">
    <source>
        <dbReference type="Proteomes" id="UP001164746"/>
    </source>
</evidence>
<protein>
    <submittedName>
        <fullName evidence="3">MTBP-like protein</fullName>
    </submittedName>
</protein>
<dbReference type="InterPro" id="IPR029420">
    <property type="entry name" value="MTBP_central"/>
</dbReference>
<proteinExistence type="predicted"/>
<dbReference type="Proteomes" id="UP001164746">
    <property type="component" value="Chromosome 8"/>
</dbReference>
<feature type="domain" description="DM2" evidence="2">
    <location>
        <begin position="250"/>
        <end position="381"/>
    </location>
</feature>
<evidence type="ECO:0000313" key="3">
    <source>
        <dbReference type="EMBL" id="WAR12896.1"/>
    </source>
</evidence>
<evidence type="ECO:0000256" key="1">
    <source>
        <dbReference type="SAM" id="MobiDB-lite"/>
    </source>
</evidence>
<feature type="compositionally biased region" description="Basic and acidic residues" evidence="1">
    <location>
        <begin position="531"/>
        <end position="558"/>
    </location>
</feature>
<dbReference type="EMBL" id="CP111019">
    <property type="protein sequence ID" value="WAR12896.1"/>
    <property type="molecule type" value="Genomic_DNA"/>
</dbReference>
<feature type="compositionally biased region" description="Polar residues" evidence="1">
    <location>
        <begin position="514"/>
        <end position="530"/>
    </location>
</feature>
<evidence type="ECO:0000259" key="2">
    <source>
        <dbReference type="Pfam" id="PF14919"/>
    </source>
</evidence>
<keyword evidence="4" id="KW-1185">Reference proteome</keyword>
<accession>A0ABY7F0K2</accession>
<name>A0ABY7F0K2_MYAAR</name>
<reference evidence="3" key="1">
    <citation type="submission" date="2022-11" db="EMBL/GenBank/DDBJ databases">
        <title>Centuries of genome instability and evolution in soft-shell clam transmissible cancer (bioRxiv).</title>
        <authorList>
            <person name="Hart S.F.M."/>
            <person name="Yonemitsu M.A."/>
            <person name="Giersch R.M."/>
            <person name="Beal B.F."/>
            <person name="Arriagada G."/>
            <person name="Davis B.W."/>
            <person name="Ostrander E.A."/>
            <person name="Goff S.P."/>
            <person name="Metzger M.J."/>
        </authorList>
    </citation>
    <scope>NUCLEOTIDE SEQUENCE</scope>
    <source>
        <strain evidence="3">MELC-2E11</strain>
        <tissue evidence="3">Siphon/mantle</tissue>
    </source>
</reference>
<sequence length="616" mass="70663">MRMYLLCISDKALRRLKDWHNAKFTIFDPDPSEDTEFLQKFTSASVHVQTDSFSIDYHDLMWRGKVSICDKIENKGLTVPGVSLHKLSQSSPDLMFPLPTPHHLQQLERGRLGRMFEVMDEVLVSSIPAMFITPHTYKLCLYQKHPFSQILMNYIQQNDQAGFLARLAVYPDSKKPPVCSEVGLSAEAWKENISTDIQFVQEPEEDLQDNYEFLFFIITSPDQSLSPESFVAHANLLEHPYSLSGAIATNSREKAGQSLVLDHEELSSFLGEIRVKYLTELRQKLPPNDLPEPTVRVNLQKEVYEAGENSYEWRERLVQQYQESQRRTLSRIQSSESMQMSSPIQHGETSTSVDIQCFLKFFHPDGTAAADNLSPVRRRRGGSRVQTKLCTPDVGDNVVTTWPESKDTSYNIDKKSEKVNNHLNKLQERYVKDETYSSCRSPIVLFPKVMKKKAIKDPAQALRRSPRKKAPPRSDQLNTSVEDHRKQRLSAGRLSEWRTPQGGVRDRENKRRYSTTALSQPVRSLSLTDQGSRRLSDIGEKKSTPVPRQVDKLRRDSDADSAFVTPQGQAMTKESRSDRHKRDLPNSRNLKEEMINIAKSQVKQVIEVDRNRQKDV</sequence>
<dbReference type="PANTHER" id="PTHR14382:SF1">
    <property type="entry name" value="MDM2-BINDING PROTEIN"/>
    <property type="match status" value="1"/>
</dbReference>
<feature type="compositionally biased region" description="Basic and acidic residues" evidence="1">
    <location>
        <begin position="573"/>
        <end position="592"/>
    </location>
</feature>
<dbReference type="InterPro" id="IPR039061">
    <property type="entry name" value="MTBP"/>
</dbReference>
<organism evidence="3 4">
    <name type="scientific">Mya arenaria</name>
    <name type="common">Soft-shell clam</name>
    <dbReference type="NCBI Taxonomy" id="6604"/>
    <lineage>
        <taxon>Eukaryota</taxon>
        <taxon>Metazoa</taxon>
        <taxon>Spiralia</taxon>
        <taxon>Lophotrochozoa</taxon>
        <taxon>Mollusca</taxon>
        <taxon>Bivalvia</taxon>
        <taxon>Autobranchia</taxon>
        <taxon>Heteroconchia</taxon>
        <taxon>Euheterodonta</taxon>
        <taxon>Imparidentia</taxon>
        <taxon>Neoheterodontei</taxon>
        <taxon>Myida</taxon>
        <taxon>Myoidea</taxon>
        <taxon>Myidae</taxon>
        <taxon>Mya</taxon>
    </lineage>
</organism>
<dbReference type="Pfam" id="PF14919">
    <property type="entry name" value="MTBP_mid"/>
    <property type="match status" value="1"/>
</dbReference>
<dbReference type="PANTHER" id="PTHR14382">
    <property type="entry name" value="MDM2-BINDING PROTEIN"/>
    <property type="match status" value="1"/>
</dbReference>